<keyword evidence="4" id="KW-0804">Transcription</keyword>
<dbReference type="GO" id="GO:0003700">
    <property type="term" value="F:DNA-binding transcription factor activity"/>
    <property type="evidence" value="ECO:0007669"/>
    <property type="project" value="InterPro"/>
</dbReference>
<dbReference type="InterPro" id="IPR036388">
    <property type="entry name" value="WH-like_DNA-bd_sf"/>
</dbReference>
<dbReference type="InterPro" id="IPR005119">
    <property type="entry name" value="LysR_subst-bd"/>
</dbReference>
<dbReference type="Pfam" id="PF00126">
    <property type="entry name" value="HTH_1"/>
    <property type="match status" value="1"/>
</dbReference>
<dbReference type="Proteomes" id="UP000218554">
    <property type="component" value="Chromosome"/>
</dbReference>
<accession>A0AAD1C0Y9</accession>
<gene>
    <name evidence="6" type="ORF">KF707C_31370</name>
</gene>
<reference evidence="6 7" key="2">
    <citation type="journal article" date="2017" name="Int. J. Syst. Evol. Microbiol.">
        <title>Pseudomonas furukawaii sp. nov., a polychlorinated biphenyl-degrading bacterium isolated from biphenyl-contaminated soil in Japan.</title>
        <authorList>
            <person name="Kimura N."/>
            <person name="Watanabe T."/>
            <person name="Suenaga H."/>
            <person name="Fujihara H."/>
            <person name="Futagami T."/>
            <person name="Goto M."/>
            <person name="Hanada S."/>
            <person name="Hirose J."/>
        </authorList>
    </citation>
    <scope>NUCLEOTIDE SEQUENCE [LARGE SCALE GENOMIC DNA]</scope>
    <source>
        <strain evidence="7">DSM 10086 / NBRC 110670 / KF707</strain>
    </source>
</reference>
<keyword evidence="2" id="KW-0805">Transcription regulation</keyword>
<dbReference type="AlphaFoldDB" id="A0AAD1C0Y9"/>
<dbReference type="GO" id="GO:0006351">
    <property type="term" value="P:DNA-templated transcription"/>
    <property type="evidence" value="ECO:0007669"/>
    <property type="project" value="TreeGrafter"/>
</dbReference>
<dbReference type="GO" id="GO:0043565">
    <property type="term" value="F:sequence-specific DNA binding"/>
    <property type="evidence" value="ECO:0007669"/>
    <property type="project" value="TreeGrafter"/>
</dbReference>
<dbReference type="SUPFAM" id="SSF53850">
    <property type="entry name" value="Periplasmic binding protein-like II"/>
    <property type="match status" value="1"/>
</dbReference>
<dbReference type="Pfam" id="PF03466">
    <property type="entry name" value="LysR_substrate"/>
    <property type="match status" value="1"/>
</dbReference>
<dbReference type="SUPFAM" id="SSF46785">
    <property type="entry name" value="Winged helix' DNA-binding domain"/>
    <property type="match status" value="1"/>
</dbReference>
<name>A0AAD1C0Y9_METFU</name>
<dbReference type="InterPro" id="IPR058163">
    <property type="entry name" value="LysR-type_TF_proteobact-type"/>
</dbReference>
<evidence type="ECO:0000256" key="1">
    <source>
        <dbReference type="ARBA" id="ARBA00009437"/>
    </source>
</evidence>
<dbReference type="KEGG" id="pfuw:KF707C_31370"/>
<dbReference type="EMBL" id="AP014862">
    <property type="protein sequence ID" value="BAU74825.1"/>
    <property type="molecule type" value="Genomic_DNA"/>
</dbReference>
<dbReference type="PANTHER" id="PTHR30537">
    <property type="entry name" value="HTH-TYPE TRANSCRIPTIONAL REGULATOR"/>
    <property type="match status" value="1"/>
</dbReference>
<keyword evidence="3" id="KW-0238">DNA-binding</keyword>
<dbReference type="PANTHER" id="PTHR30537:SF5">
    <property type="entry name" value="HTH-TYPE TRANSCRIPTIONAL ACTIVATOR TTDR-RELATED"/>
    <property type="match status" value="1"/>
</dbReference>
<proteinExistence type="inferred from homology"/>
<organism evidence="6 7">
    <name type="scientific">Metapseudomonas furukawaii</name>
    <name type="common">Pseudomonas furukawaii</name>
    <dbReference type="NCBI Taxonomy" id="1149133"/>
    <lineage>
        <taxon>Bacteria</taxon>
        <taxon>Pseudomonadati</taxon>
        <taxon>Pseudomonadota</taxon>
        <taxon>Gammaproteobacteria</taxon>
        <taxon>Pseudomonadales</taxon>
        <taxon>Pseudomonadaceae</taxon>
        <taxon>Metapseudomonas</taxon>
    </lineage>
</organism>
<dbReference type="RefSeq" id="WP_051050676.1">
    <property type="nucleotide sequence ID" value="NZ_AJMR01000045.1"/>
</dbReference>
<feature type="domain" description="HTH lysR-type" evidence="5">
    <location>
        <begin position="1"/>
        <end position="59"/>
    </location>
</feature>
<evidence type="ECO:0000313" key="7">
    <source>
        <dbReference type="Proteomes" id="UP000218554"/>
    </source>
</evidence>
<dbReference type="PROSITE" id="PS50931">
    <property type="entry name" value="HTH_LYSR"/>
    <property type="match status" value="1"/>
</dbReference>
<dbReference type="InterPro" id="IPR036390">
    <property type="entry name" value="WH_DNA-bd_sf"/>
</dbReference>
<evidence type="ECO:0000256" key="3">
    <source>
        <dbReference type="ARBA" id="ARBA00023125"/>
    </source>
</evidence>
<reference evidence="7" key="1">
    <citation type="submission" date="2015-05" db="EMBL/GenBank/DDBJ databases">
        <title>Draft genome sequencing of a biphenyl-degrading bacterium, Pseudomonas balearica KF707 (=NBRC110670).</title>
        <authorList>
            <person name="Kimura N."/>
            <person name="Hirose J."/>
            <person name="Watanabe T."/>
            <person name="Suenaga H."/>
            <person name="Fujihara H."/>
            <person name="Noguchi M."/>
            <person name="Hashimoto M."/>
            <person name="Shimodaira J."/>
            <person name="Tsuchikane K."/>
            <person name="Hosoyama A."/>
            <person name="Yamazoe A."/>
            <person name="Fujita N."/>
            <person name="Furukawa K."/>
        </authorList>
    </citation>
    <scope>NUCLEOTIDE SEQUENCE [LARGE SCALE GENOMIC DNA]</scope>
    <source>
        <strain evidence="7">DSM 10086 / NBRC 110670 / KF707</strain>
    </source>
</reference>
<protein>
    <submittedName>
        <fullName evidence="6">Transcriptional regulator</fullName>
    </submittedName>
</protein>
<evidence type="ECO:0000313" key="6">
    <source>
        <dbReference type="EMBL" id="BAU74825.1"/>
    </source>
</evidence>
<dbReference type="InterPro" id="IPR000847">
    <property type="entry name" value="LysR_HTH_N"/>
</dbReference>
<keyword evidence="7" id="KW-1185">Reference proteome</keyword>
<comment type="similarity">
    <text evidence="1">Belongs to the LysR transcriptional regulatory family.</text>
</comment>
<evidence type="ECO:0000256" key="4">
    <source>
        <dbReference type="ARBA" id="ARBA00023163"/>
    </source>
</evidence>
<evidence type="ECO:0000259" key="5">
    <source>
        <dbReference type="PROSITE" id="PS50931"/>
    </source>
</evidence>
<sequence length="314" mass="34308">MDRFREMQVFDAVAQAGSLAGGARALGLSQATVTRSLAALEIRLQTPLLVRGPRGTRLNAAGEVFAASCRQILQEVAEAERSATGLHAHPSGQLRVSVPRLMARQVLTPIVLDYLAQFPEVQLSVQLRDDTPRLLEEGIDVALVTGQIPDSSAFALPVGIVRPILCAAPRYLDLRGRPQTPEALRDHSIIESNAHLARTEWRFLCDGAARTIRLAPRLTCSTRSAALRAALLGLGLTRCMSHEVHAELQDGRLETVLEHCAAPGLAVQLHYREGQRAAARVRTFLDFALPRLRAHPALRGRIIPNSEMMDCPAW</sequence>
<dbReference type="Gene3D" id="3.40.190.290">
    <property type="match status" value="1"/>
</dbReference>
<dbReference type="Gene3D" id="1.10.10.10">
    <property type="entry name" value="Winged helix-like DNA-binding domain superfamily/Winged helix DNA-binding domain"/>
    <property type="match status" value="1"/>
</dbReference>
<evidence type="ECO:0000256" key="2">
    <source>
        <dbReference type="ARBA" id="ARBA00023015"/>
    </source>
</evidence>